<sequence>MMPPLLDTNILIYAFSDDLKAGRAQECLAQPFVLSTQALNEFANVALRKLGMAPPEVRIAIADICLLAEDIFPLDRRTHEMALDIAERYHLSFYDSLMLSAACLAGCPSCLSEDMQHGLLIEGGTTVANPFI</sequence>
<proteinExistence type="predicted"/>
<feature type="domain" description="PIN" evidence="1">
    <location>
        <begin position="5"/>
        <end position="108"/>
    </location>
</feature>
<protein>
    <submittedName>
        <fullName evidence="2">PIN domain-containing protein</fullName>
    </submittedName>
</protein>
<gene>
    <name evidence="2" type="ORF">NBH21_01040</name>
</gene>
<evidence type="ECO:0000313" key="3">
    <source>
        <dbReference type="Proteomes" id="UP001155380"/>
    </source>
</evidence>
<dbReference type="SUPFAM" id="SSF88723">
    <property type="entry name" value="PIN domain-like"/>
    <property type="match status" value="1"/>
</dbReference>
<comment type="caution">
    <text evidence="2">The sequence shown here is derived from an EMBL/GenBank/DDBJ whole genome shotgun (WGS) entry which is preliminary data.</text>
</comment>
<evidence type="ECO:0000259" key="1">
    <source>
        <dbReference type="Pfam" id="PF01850"/>
    </source>
</evidence>
<dbReference type="Gene3D" id="3.40.50.1010">
    <property type="entry name" value="5'-nuclease"/>
    <property type="match status" value="1"/>
</dbReference>
<name>A0AAJ1FGW4_9HYPH</name>
<accession>A0AAJ1FGW4</accession>
<dbReference type="EMBL" id="JAMXLX010000001">
    <property type="protein sequence ID" value="MCO5955341.1"/>
    <property type="molecule type" value="Genomic_DNA"/>
</dbReference>
<dbReference type="AlphaFoldDB" id="A0AAJ1FGW4"/>
<dbReference type="CDD" id="cd18692">
    <property type="entry name" value="PIN_VapC-like"/>
    <property type="match status" value="1"/>
</dbReference>
<organism evidence="2 3">
    <name type="scientific">Ciceribacter sichuanensis</name>
    <dbReference type="NCBI Taxonomy" id="2949647"/>
    <lineage>
        <taxon>Bacteria</taxon>
        <taxon>Pseudomonadati</taxon>
        <taxon>Pseudomonadota</taxon>
        <taxon>Alphaproteobacteria</taxon>
        <taxon>Hyphomicrobiales</taxon>
        <taxon>Rhizobiaceae</taxon>
        <taxon>Ciceribacter</taxon>
    </lineage>
</organism>
<dbReference type="InterPro" id="IPR002716">
    <property type="entry name" value="PIN_dom"/>
</dbReference>
<dbReference type="RefSeq" id="WP_250912108.1">
    <property type="nucleotide sequence ID" value="NZ_JAMXLX010000001.1"/>
</dbReference>
<evidence type="ECO:0000313" key="2">
    <source>
        <dbReference type="EMBL" id="MCO5955341.1"/>
    </source>
</evidence>
<dbReference type="Proteomes" id="UP001155380">
    <property type="component" value="Unassembled WGS sequence"/>
</dbReference>
<dbReference type="Pfam" id="PF01850">
    <property type="entry name" value="PIN"/>
    <property type="match status" value="1"/>
</dbReference>
<reference evidence="2" key="1">
    <citation type="submission" date="2022-06" db="EMBL/GenBank/DDBJ databases">
        <authorList>
            <person name="Sun Q."/>
        </authorList>
    </citation>
    <scope>NUCLEOTIDE SEQUENCE</scope>
    <source>
        <strain evidence="2">S101</strain>
    </source>
</reference>
<dbReference type="InterPro" id="IPR029060">
    <property type="entry name" value="PIN-like_dom_sf"/>
</dbReference>